<gene>
    <name evidence="3" type="ORF">V3328_06420</name>
</gene>
<comment type="caution">
    <text evidence="3">The sequence shown here is derived from an EMBL/GenBank/DDBJ whole genome shotgun (WGS) entry which is preliminary data.</text>
</comment>
<dbReference type="Proteomes" id="UP001378188">
    <property type="component" value="Unassembled WGS sequence"/>
</dbReference>
<reference evidence="3 4" key="1">
    <citation type="submission" date="2024-02" db="EMBL/GenBank/DDBJ databases">
        <title>Genome analysis and characterization of Microbaculum marinisediminis sp. nov., isolated from marine sediment.</title>
        <authorList>
            <person name="Du Z.-J."/>
            <person name="Ye Y.-Q."/>
            <person name="Zhang Z.-R."/>
            <person name="Yuan S.-M."/>
            <person name="Zhang X.-Y."/>
        </authorList>
    </citation>
    <scope>NUCLEOTIDE SEQUENCE [LARGE SCALE GENOMIC DNA]</scope>
    <source>
        <strain evidence="3 4">SDUM1044001</strain>
    </source>
</reference>
<organism evidence="3 4">
    <name type="scientific">Microbaculum marinum</name>
    <dbReference type="NCBI Taxonomy" id="1764581"/>
    <lineage>
        <taxon>Bacteria</taxon>
        <taxon>Pseudomonadati</taxon>
        <taxon>Pseudomonadota</taxon>
        <taxon>Alphaproteobacteria</taxon>
        <taxon>Hyphomicrobiales</taxon>
        <taxon>Tepidamorphaceae</taxon>
        <taxon>Microbaculum</taxon>
    </lineage>
</organism>
<name>A0AAW9RSN9_9HYPH</name>
<dbReference type="InterPro" id="IPR014729">
    <property type="entry name" value="Rossmann-like_a/b/a_fold"/>
</dbReference>
<evidence type="ECO:0000313" key="3">
    <source>
        <dbReference type="EMBL" id="MEJ8571098.1"/>
    </source>
</evidence>
<proteinExistence type="inferred from homology"/>
<sequence>MYRKIMVPIDLAHVDRLAKAIDTATDLARHYQIPVCFVGVTAETATSVAHTPDEFARKLEEFGSRQSAARGLQIETAAYPSHDPTVDLDKILIRAADENGADLIVMASHVPGIAEHFFSSHAGDVASHARISVFVVR</sequence>
<dbReference type="SUPFAM" id="SSF52402">
    <property type="entry name" value="Adenine nucleotide alpha hydrolases-like"/>
    <property type="match status" value="1"/>
</dbReference>
<dbReference type="EMBL" id="JAZHOF010000002">
    <property type="protein sequence ID" value="MEJ8571098.1"/>
    <property type="molecule type" value="Genomic_DNA"/>
</dbReference>
<evidence type="ECO:0000313" key="4">
    <source>
        <dbReference type="Proteomes" id="UP001378188"/>
    </source>
</evidence>
<comment type="similarity">
    <text evidence="1">Belongs to the universal stress protein A family.</text>
</comment>
<keyword evidence="4" id="KW-1185">Reference proteome</keyword>
<dbReference type="RefSeq" id="WP_340328782.1">
    <property type="nucleotide sequence ID" value="NZ_JAZHOF010000002.1"/>
</dbReference>
<dbReference type="PRINTS" id="PR01438">
    <property type="entry name" value="UNVRSLSTRESS"/>
</dbReference>
<dbReference type="InterPro" id="IPR006015">
    <property type="entry name" value="Universal_stress_UspA"/>
</dbReference>
<dbReference type="AlphaFoldDB" id="A0AAW9RSN9"/>
<accession>A0AAW9RSN9</accession>
<dbReference type="Gene3D" id="3.40.50.620">
    <property type="entry name" value="HUPs"/>
    <property type="match status" value="1"/>
</dbReference>
<dbReference type="Pfam" id="PF00582">
    <property type="entry name" value="Usp"/>
    <property type="match status" value="1"/>
</dbReference>
<evidence type="ECO:0000259" key="2">
    <source>
        <dbReference type="Pfam" id="PF00582"/>
    </source>
</evidence>
<dbReference type="InterPro" id="IPR006016">
    <property type="entry name" value="UspA"/>
</dbReference>
<feature type="domain" description="UspA" evidence="2">
    <location>
        <begin position="1"/>
        <end position="137"/>
    </location>
</feature>
<evidence type="ECO:0000256" key="1">
    <source>
        <dbReference type="ARBA" id="ARBA00008791"/>
    </source>
</evidence>
<dbReference type="CDD" id="cd00293">
    <property type="entry name" value="USP-like"/>
    <property type="match status" value="1"/>
</dbReference>
<protein>
    <submittedName>
        <fullName evidence="3">Universal stress protein</fullName>
    </submittedName>
</protein>